<name>A0A4U1JC95_9BACT</name>
<gene>
    <name evidence="3" type="primary">yidD</name>
    <name evidence="3" type="ORF">E8A74_17180</name>
</gene>
<dbReference type="GO" id="GO:0005886">
    <property type="term" value="C:plasma membrane"/>
    <property type="evidence" value="ECO:0007669"/>
    <property type="project" value="UniProtKB-SubCell"/>
</dbReference>
<proteinExistence type="inferred from homology"/>
<feature type="compositionally biased region" description="Basic and acidic residues" evidence="2">
    <location>
        <begin position="81"/>
        <end position="92"/>
    </location>
</feature>
<dbReference type="Pfam" id="PF01809">
    <property type="entry name" value="YidD"/>
    <property type="match status" value="1"/>
</dbReference>
<keyword evidence="4" id="KW-1185">Reference proteome</keyword>
<accession>A0A4U1JC95</accession>
<dbReference type="AlphaFoldDB" id="A0A4U1JC95"/>
<comment type="similarity">
    <text evidence="1">Belongs to the UPF0161 family.</text>
</comment>
<evidence type="ECO:0000313" key="4">
    <source>
        <dbReference type="Proteomes" id="UP000309215"/>
    </source>
</evidence>
<organism evidence="3 4">
    <name type="scientific">Polyangium fumosum</name>
    <dbReference type="NCBI Taxonomy" id="889272"/>
    <lineage>
        <taxon>Bacteria</taxon>
        <taxon>Pseudomonadati</taxon>
        <taxon>Myxococcota</taxon>
        <taxon>Polyangia</taxon>
        <taxon>Polyangiales</taxon>
        <taxon>Polyangiaceae</taxon>
        <taxon>Polyangium</taxon>
    </lineage>
</organism>
<sequence>MLAKLLLLLIRVYQLTLSKVLLALFGPVCRFEPSCSRYAAACIAGHGALRGSLLSVKRLCKCHPFHPGGYDPPPPPRIGRSRTEEPARHGPDQRVGNTNLSSHDEARLSPWSSGAVHEAG</sequence>
<dbReference type="RefSeq" id="WP_136930105.1">
    <property type="nucleotide sequence ID" value="NZ_SSMQ01000016.1"/>
</dbReference>
<feature type="region of interest" description="Disordered" evidence="2">
    <location>
        <begin position="66"/>
        <end position="120"/>
    </location>
</feature>
<evidence type="ECO:0000256" key="2">
    <source>
        <dbReference type="SAM" id="MobiDB-lite"/>
    </source>
</evidence>
<protein>
    <recommendedName>
        <fullName evidence="1">Putative membrane protein insertion efficiency factor</fullName>
    </recommendedName>
</protein>
<dbReference type="Proteomes" id="UP000309215">
    <property type="component" value="Unassembled WGS sequence"/>
</dbReference>
<evidence type="ECO:0000256" key="1">
    <source>
        <dbReference type="HAMAP-Rule" id="MF_00386"/>
    </source>
</evidence>
<keyword evidence="1" id="KW-0472">Membrane</keyword>
<comment type="caution">
    <text evidence="3">The sequence shown here is derived from an EMBL/GenBank/DDBJ whole genome shotgun (WGS) entry which is preliminary data.</text>
</comment>
<dbReference type="HAMAP" id="MF_00386">
    <property type="entry name" value="UPF0161_YidD"/>
    <property type="match status" value="1"/>
</dbReference>
<dbReference type="NCBIfam" id="TIGR00278">
    <property type="entry name" value="membrane protein insertion efficiency factor YidD"/>
    <property type="match status" value="1"/>
</dbReference>
<evidence type="ECO:0000313" key="3">
    <source>
        <dbReference type="EMBL" id="TKD07509.1"/>
    </source>
</evidence>
<reference evidence="3 4" key="1">
    <citation type="submission" date="2019-04" db="EMBL/GenBank/DDBJ databases">
        <authorList>
            <person name="Li Y."/>
            <person name="Wang J."/>
        </authorList>
    </citation>
    <scope>NUCLEOTIDE SEQUENCE [LARGE SCALE GENOMIC DNA]</scope>
    <source>
        <strain evidence="3 4">DSM 14668</strain>
    </source>
</reference>
<keyword evidence="1" id="KW-1003">Cell membrane</keyword>
<dbReference type="EMBL" id="SSMQ01000016">
    <property type="protein sequence ID" value="TKD07509.1"/>
    <property type="molecule type" value="Genomic_DNA"/>
</dbReference>
<dbReference type="PANTHER" id="PTHR33383">
    <property type="entry name" value="MEMBRANE PROTEIN INSERTION EFFICIENCY FACTOR-RELATED"/>
    <property type="match status" value="1"/>
</dbReference>
<dbReference type="InterPro" id="IPR002696">
    <property type="entry name" value="Membr_insert_effic_factor_YidD"/>
</dbReference>
<dbReference type="OrthoDB" id="9801753at2"/>
<dbReference type="PANTHER" id="PTHR33383:SF1">
    <property type="entry name" value="MEMBRANE PROTEIN INSERTION EFFICIENCY FACTOR-RELATED"/>
    <property type="match status" value="1"/>
</dbReference>
<comment type="subcellular location">
    <subcellularLocation>
        <location evidence="1">Cell membrane</location>
        <topology evidence="1">Peripheral membrane protein</topology>
        <orientation evidence="1">Cytoplasmic side</orientation>
    </subcellularLocation>
</comment>
<comment type="function">
    <text evidence="1">Could be involved in insertion of integral membrane proteins into the membrane.</text>
</comment>
<dbReference type="SMART" id="SM01234">
    <property type="entry name" value="Haemolytic"/>
    <property type="match status" value="1"/>
</dbReference>